<name>A0A1E1WCX6_PECGO</name>
<reference evidence="2" key="1">
    <citation type="submission" date="2015-09" db="EMBL/GenBank/DDBJ databases">
        <title>De novo assembly of Pectinophora gossypiella (Pink Bollworm) gut transcriptome.</title>
        <authorList>
            <person name="Tassone E.E."/>
        </authorList>
    </citation>
    <scope>NUCLEOTIDE SEQUENCE</scope>
</reference>
<dbReference type="InterPro" id="IPR009091">
    <property type="entry name" value="RCC1/BLIP-II"/>
</dbReference>
<organism evidence="2">
    <name type="scientific">Pectinophora gossypiella</name>
    <name type="common">Cotton pink bollworm</name>
    <name type="synonym">Depressaria gossypiella</name>
    <dbReference type="NCBI Taxonomy" id="13191"/>
    <lineage>
        <taxon>Eukaryota</taxon>
        <taxon>Metazoa</taxon>
        <taxon>Ecdysozoa</taxon>
        <taxon>Arthropoda</taxon>
        <taxon>Hexapoda</taxon>
        <taxon>Insecta</taxon>
        <taxon>Pterygota</taxon>
        <taxon>Neoptera</taxon>
        <taxon>Endopterygota</taxon>
        <taxon>Lepidoptera</taxon>
        <taxon>Glossata</taxon>
        <taxon>Ditrysia</taxon>
        <taxon>Gelechioidea</taxon>
        <taxon>Gelechiidae</taxon>
        <taxon>Apatetrinae</taxon>
        <taxon>Pectinophora</taxon>
    </lineage>
</organism>
<feature type="repeat" description="RCC1" evidence="1">
    <location>
        <begin position="251"/>
        <end position="321"/>
    </location>
</feature>
<dbReference type="InterPro" id="IPR052830">
    <property type="entry name" value="RCC1_domain-containing"/>
</dbReference>
<dbReference type="PRINTS" id="PR00633">
    <property type="entry name" value="RCCNDNSATION"/>
</dbReference>
<dbReference type="PANTHER" id="PTHR46849:SF1">
    <property type="entry name" value="RCC1 DOMAIN-CONTAINING PROTEIN 1"/>
    <property type="match status" value="1"/>
</dbReference>
<sequence>MYLVAGSNLFGQWFCNDPIVSGFQDVNISEKITQKHDLAEVKISHLGWSYNILQTGNDFYLSGCWQGKENQLVKIDLPEDCKVLLDSSLTIVGNDYNLILVDKKKFSVWVINLEDENSVKKLSINVDTPLKRTSDSKRKRLEDHIIKVVATNNSCLYLTAEGSVYSGLLPSHLDTSHCEGKVCDIDCGYEHFILLTDAGKVYTWGNGRRLQLGHGDLSNFDLPTEVEALSGIKVAKVSAGGWHSLVLSEYGDVYAWGWNDTGQLGIKSEPDNPAGVLKTEGLKSYPLPTVVDFFDSNDKEVNLDVKDIACGSRHSTIILEDNSVWSSGCNKYGQLGFPAELLPTVNYFKKTFQCTSSSKLKCGLWSTILMKT</sequence>
<dbReference type="PANTHER" id="PTHR46849">
    <property type="entry name" value="RCC1 DOMAIN-CONTAINING PROTEIN 1"/>
    <property type="match status" value="1"/>
</dbReference>
<dbReference type="AlphaFoldDB" id="A0A1E1WCX6"/>
<dbReference type="InterPro" id="IPR000408">
    <property type="entry name" value="Reg_chr_condens"/>
</dbReference>
<protein>
    <recommendedName>
        <fullName evidence="3">RCC1 domain-containing protein 1</fullName>
    </recommendedName>
</protein>
<dbReference type="PROSITE" id="PS00626">
    <property type="entry name" value="RCC1_2"/>
    <property type="match status" value="1"/>
</dbReference>
<proteinExistence type="predicted"/>
<feature type="repeat" description="RCC1" evidence="1">
    <location>
        <begin position="199"/>
        <end position="250"/>
    </location>
</feature>
<evidence type="ECO:0000313" key="2">
    <source>
        <dbReference type="EMBL" id="JAT84805.1"/>
    </source>
</evidence>
<dbReference type="SUPFAM" id="SSF50985">
    <property type="entry name" value="RCC1/BLIP-II"/>
    <property type="match status" value="1"/>
</dbReference>
<dbReference type="Pfam" id="PF00415">
    <property type="entry name" value="RCC1"/>
    <property type="match status" value="2"/>
</dbReference>
<gene>
    <name evidence="2" type="ORF">g.9904</name>
</gene>
<dbReference type="EMBL" id="GDQN01006249">
    <property type="protein sequence ID" value="JAT84805.1"/>
    <property type="molecule type" value="Transcribed_RNA"/>
</dbReference>
<dbReference type="Gene3D" id="2.130.10.30">
    <property type="entry name" value="Regulator of chromosome condensation 1/beta-lactamase-inhibitor protein II"/>
    <property type="match status" value="1"/>
</dbReference>
<dbReference type="PROSITE" id="PS50012">
    <property type="entry name" value="RCC1_3"/>
    <property type="match status" value="2"/>
</dbReference>
<dbReference type="OrthoDB" id="5370059at2759"/>
<evidence type="ECO:0000256" key="1">
    <source>
        <dbReference type="PROSITE-ProRule" id="PRU00235"/>
    </source>
</evidence>
<evidence type="ECO:0008006" key="3">
    <source>
        <dbReference type="Google" id="ProtNLM"/>
    </source>
</evidence>
<accession>A0A1E1WCX6</accession>